<feature type="non-terminal residue" evidence="1">
    <location>
        <position position="1"/>
    </location>
</feature>
<dbReference type="Proteomes" id="UP000324800">
    <property type="component" value="Unassembled WGS sequence"/>
</dbReference>
<gene>
    <name evidence="1" type="ORF">EZS28_052899</name>
</gene>
<proteinExistence type="predicted"/>
<sequence length="58" mass="6504">LHFFVDGVQQPVFVKGINEPVKFFFSNYLKDASFTVTSVKQINAATAKTLPNSKAVQW</sequence>
<reference evidence="1 2" key="1">
    <citation type="submission" date="2019-03" db="EMBL/GenBank/DDBJ databases">
        <title>Single cell metagenomics reveals metabolic interactions within the superorganism composed of flagellate Streblomastix strix and complex community of Bacteroidetes bacteria on its surface.</title>
        <authorList>
            <person name="Treitli S.C."/>
            <person name="Kolisko M."/>
            <person name="Husnik F."/>
            <person name="Keeling P."/>
            <person name="Hampl V."/>
        </authorList>
    </citation>
    <scope>NUCLEOTIDE SEQUENCE [LARGE SCALE GENOMIC DNA]</scope>
    <source>
        <strain evidence="1">ST1C</strain>
    </source>
</reference>
<comment type="caution">
    <text evidence="1">The sequence shown here is derived from an EMBL/GenBank/DDBJ whole genome shotgun (WGS) entry which is preliminary data.</text>
</comment>
<accession>A0A5J4RS64</accession>
<dbReference type="AlphaFoldDB" id="A0A5J4RS64"/>
<evidence type="ECO:0000313" key="2">
    <source>
        <dbReference type="Proteomes" id="UP000324800"/>
    </source>
</evidence>
<protein>
    <submittedName>
        <fullName evidence="1">Uncharacterized protein</fullName>
    </submittedName>
</protein>
<dbReference type="EMBL" id="SNRW01041658">
    <property type="protein sequence ID" value="KAA6336145.1"/>
    <property type="molecule type" value="Genomic_DNA"/>
</dbReference>
<organism evidence="1 2">
    <name type="scientific">Streblomastix strix</name>
    <dbReference type="NCBI Taxonomy" id="222440"/>
    <lineage>
        <taxon>Eukaryota</taxon>
        <taxon>Metamonada</taxon>
        <taxon>Preaxostyla</taxon>
        <taxon>Oxymonadida</taxon>
        <taxon>Streblomastigidae</taxon>
        <taxon>Streblomastix</taxon>
    </lineage>
</organism>
<evidence type="ECO:0000313" key="1">
    <source>
        <dbReference type="EMBL" id="KAA6336145.1"/>
    </source>
</evidence>
<name>A0A5J4RS64_9EUKA</name>